<feature type="compositionally biased region" description="Low complexity" evidence="1">
    <location>
        <begin position="152"/>
        <end position="166"/>
    </location>
</feature>
<feature type="region of interest" description="Disordered" evidence="1">
    <location>
        <begin position="414"/>
        <end position="434"/>
    </location>
</feature>
<protein>
    <recommendedName>
        <fullName evidence="5">Transmembrane protein</fullName>
    </recommendedName>
</protein>
<feature type="compositionally biased region" description="Low complexity" evidence="1">
    <location>
        <begin position="126"/>
        <end position="143"/>
    </location>
</feature>
<keyword evidence="2" id="KW-0812">Transmembrane</keyword>
<feature type="region of interest" description="Disordered" evidence="1">
    <location>
        <begin position="550"/>
        <end position="571"/>
    </location>
</feature>
<sequence>MALEGRTGNGGSAKWRRVEIEPVASSSAVTLDDLSTTVTSVVSTTYSTTYTTTTATAYETTTFTVVEGGPVVVLPTNGSSISTIPYAASSGSVTVPTIGGGPVASSAGTDLSITGTTTGTFTIVLGGSTPYTTRTGLTPSTTGNPQAPARPSSAGSSIATGTGVASNTGDNASSTGTSTGVGIPSSPASGGTSNTGAANPTGSLSSAGASGTTPANPVGGNTGSPTVSDPTNTISFVLGPPGTTNSNGVVVPTVTGSNPAFSTGSTLSSTSGNRTRTIAGATVGAVCALILGTLLAIAYYRRRNRGPRLSKAWISPPLLQGTSDYPDDAYSPAAKRRPRRGSTAEPDMAQVEPRRLSEGFLGRPVSFHFRDAEAAAPSNTAEPDSHLDIDSWSTPSEPAPAQTRDIDAAVAPWLHTSPVSSPGSPRSDSPTMPVFAHPPPDSPLIPSFAPPGLAPTAPLRIGAKGFMRRIRGRPSISRGVLTTLSPVPESPTPAASSAVATPATRTLDLLDGDDLDEVFSSSSSSGRRQGTARDQDTATIWSVSSASHSARPLSSLTGNMPPANAGPVPVAPQIQAKNFSMPWIHRSKGSITSVTSSS</sequence>
<feature type="compositionally biased region" description="Polar residues" evidence="1">
    <location>
        <begin position="167"/>
        <end position="198"/>
    </location>
</feature>
<feature type="compositionally biased region" description="Polar residues" evidence="1">
    <location>
        <begin position="223"/>
        <end position="235"/>
    </location>
</feature>
<feature type="compositionally biased region" description="Low complexity" evidence="1">
    <location>
        <begin position="492"/>
        <end position="502"/>
    </location>
</feature>
<comment type="caution">
    <text evidence="3">The sequence shown here is derived from an EMBL/GenBank/DDBJ whole genome shotgun (WGS) entry which is preliminary data.</text>
</comment>
<keyword evidence="4" id="KW-1185">Reference proteome</keyword>
<dbReference type="AlphaFoldDB" id="A0A8H6W4C9"/>
<dbReference type="EMBL" id="JACAZE010000012">
    <property type="protein sequence ID" value="KAF7302401.1"/>
    <property type="molecule type" value="Genomic_DNA"/>
</dbReference>
<evidence type="ECO:0000313" key="3">
    <source>
        <dbReference type="EMBL" id="KAF7302401.1"/>
    </source>
</evidence>
<gene>
    <name evidence="3" type="ORF">HMN09_00873800</name>
</gene>
<reference evidence="3" key="1">
    <citation type="submission" date="2020-05" db="EMBL/GenBank/DDBJ databases">
        <title>Mycena genomes resolve the evolution of fungal bioluminescence.</title>
        <authorList>
            <person name="Tsai I.J."/>
        </authorList>
    </citation>
    <scope>NUCLEOTIDE SEQUENCE</scope>
    <source>
        <strain evidence="3">110903Hualien_Pintung</strain>
    </source>
</reference>
<organism evidence="3 4">
    <name type="scientific">Mycena chlorophos</name>
    <name type="common">Agaric fungus</name>
    <name type="synonym">Agaricus chlorophos</name>
    <dbReference type="NCBI Taxonomy" id="658473"/>
    <lineage>
        <taxon>Eukaryota</taxon>
        <taxon>Fungi</taxon>
        <taxon>Dikarya</taxon>
        <taxon>Basidiomycota</taxon>
        <taxon>Agaricomycotina</taxon>
        <taxon>Agaricomycetes</taxon>
        <taxon>Agaricomycetidae</taxon>
        <taxon>Agaricales</taxon>
        <taxon>Marasmiineae</taxon>
        <taxon>Mycenaceae</taxon>
        <taxon>Mycena</taxon>
    </lineage>
</organism>
<proteinExistence type="predicted"/>
<dbReference type="OrthoDB" id="3066834at2759"/>
<evidence type="ECO:0000256" key="2">
    <source>
        <dbReference type="SAM" id="Phobius"/>
    </source>
</evidence>
<feature type="region of interest" description="Disordered" evidence="1">
    <location>
        <begin position="515"/>
        <end position="536"/>
    </location>
</feature>
<name>A0A8H6W4C9_MYCCL</name>
<evidence type="ECO:0000256" key="1">
    <source>
        <dbReference type="SAM" id="MobiDB-lite"/>
    </source>
</evidence>
<keyword evidence="2" id="KW-1133">Transmembrane helix</keyword>
<feature type="region of interest" description="Disordered" evidence="1">
    <location>
        <begin position="481"/>
        <end position="502"/>
    </location>
</feature>
<keyword evidence="2" id="KW-0472">Membrane</keyword>
<feature type="compositionally biased region" description="Polar residues" evidence="1">
    <location>
        <begin position="417"/>
        <end position="430"/>
    </location>
</feature>
<feature type="region of interest" description="Disordered" evidence="1">
    <location>
        <begin position="374"/>
        <end position="402"/>
    </location>
</feature>
<evidence type="ECO:0008006" key="5">
    <source>
        <dbReference type="Google" id="ProtNLM"/>
    </source>
</evidence>
<feature type="transmembrane region" description="Helical" evidence="2">
    <location>
        <begin position="278"/>
        <end position="300"/>
    </location>
</feature>
<feature type="compositionally biased region" description="Low complexity" evidence="1">
    <location>
        <begin position="200"/>
        <end position="215"/>
    </location>
</feature>
<dbReference type="Proteomes" id="UP000613580">
    <property type="component" value="Unassembled WGS sequence"/>
</dbReference>
<feature type="region of interest" description="Disordered" evidence="1">
    <location>
        <begin position="126"/>
        <end position="248"/>
    </location>
</feature>
<evidence type="ECO:0000313" key="4">
    <source>
        <dbReference type="Proteomes" id="UP000613580"/>
    </source>
</evidence>
<accession>A0A8H6W4C9</accession>
<feature type="region of interest" description="Disordered" evidence="1">
    <location>
        <begin position="324"/>
        <end position="357"/>
    </location>
</feature>